<feature type="region of interest" description="Disordered" evidence="1">
    <location>
        <begin position="27"/>
        <end position="48"/>
    </location>
</feature>
<evidence type="ECO:0000313" key="2">
    <source>
        <dbReference type="EMBL" id="KAL0923585.1"/>
    </source>
</evidence>
<dbReference type="EMBL" id="JANQDX010000006">
    <property type="protein sequence ID" value="KAL0923585.1"/>
    <property type="molecule type" value="Genomic_DNA"/>
</dbReference>
<accession>A0ABD0VFV0</accession>
<gene>
    <name evidence="2" type="ORF">M5K25_007646</name>
</gene>
<sequence>MAPPPGSGSSALIRLRDRIIRSLGSLPSAELAKEKGKGGGTRGKSAAGDFPAAVLGEIKGNSLRKVKVLERGSHKERPV</sequence>
<name>A0ABD0VFV0_DENTH</name>
<protein>
    <submittedName>
        <fullName evidence="2">Uncharacterized protein</fullName>
    </submittedName>
</protein>
<dbReference type="Proteomes" id="UP001552299">
    <property type="component" value="Unassembled WGS sequence"/>
</dbReference>
<reference evidence="2 3" key="1">
    <citation type="journal article" date="2024" name="Plant Biotechnol. J.">
        <title>Dendrobium thyrsiflorum genome and its molecular insights into genes involved in important horticultural traits.</title>
        <authorList>
            <person name="Chen B."/>
            <person name="Wang J.Y."/>
            <person name="Zheng P.J."/>
            <person name="Li K.L."/>
            <person name="Liang Y.M."/>
            <person name="Chen X.F."/>
            <person name="Zhang C."/>
            <person name="Zhao X."/>
            <person name="He X."/>
            <person name="Zhang G.Q."/>
            <person name="Liu Z.J."/>
            <person name="Xu Q."/>
        </authorList>
    </citation>
    <scope>NUCLEOTIDE SEQUENCE [LARGE SCALE GENOMIC DNA]</scope>
    <source>
        <strain evidence="2">GZMU011</strain>
    </source>
</reference>
<organism evidence="2 3">
    <name type="scientific">Dendrobium thyrsiflorum</name>
    <name type="common">Pinecone-like raceme dendrobium</name>
    <name type="synonym">Orchid</name>
    <dbReference type="NCBI Taxonomy" id="117978"/>
    <lineage>
        <taxon>Eukaryota</taxon>
        <taxon>Viridiplantae</taxon>
        <taxon>Streptophyta</taxon>
        <taxon>Embryophyta</taxon>
        <taxon>Tracheophyta</taxon>
        <taxon>Spermatophyta</taxon>
        <taxon>Magnoliopsida</taxon>
        <taxon>Liliopsida</taxon>
        <taxon>Asparagales</taxon>
        <taxon>Orchidaceae</taxon>
        <taxon>Epidendroideae</taxon>
        <taxon>Malaxideae</taxon>
        <taxon>Dendrobiinae</taxon>
        <taxon>Dendrobium</taxon>
    </lineage>
</organism>
<proteinExistence type="predicted"/>
<dbReference type="AlphaFoldDB" id="A0ABD0VFV0"/>
<keyword evidence="3" id="KW-1185">Reference proteome</keyword>
<evidence type="ECO:0000313" key="3">
    <source>
        <dbReference type="Proteomes" id="UP001552299"/>
    </source>
</evidence>
<evidence type="ECO:0000256" key="1">
    <source>
        <dbReference type="SAM" id="MobiDB-lite"/>
    </source>
</evidence>
<comment type="caution">
    <text evidence="2">The sequence shown here is derived from an EMBL/GenBank/DDBJ whole genome shotgun (WGS) entry which is preliminary data.</text>
</comment>